<dbReference type="GO" id="GO:0019825">
    <property type="term" value="F:oxygen binding"/>
    <property type="evidence" value="ECO:0007669"/>
    <property type="project" value="InterPro"/>
</dbReference>
<dbReference type="EMBL" id="CADCXN010000084">
    <property type="protein sequence ID" value="CAA9891931.1"/>
    <property type="molecule type" value="Genomic_DNA"/>
</dbReference>
<comment type="caution">
    <text evidence="5">The sequence shown here is derived from an EMBL/GenBank/DDBJ whole genome shotgun (WGS) entry which is preliminary data.</text>
</comment>
<dbReference type="Gene3D" id="1.10.490.10">
    <property type="entry name" value="Globins"/>
    <property type="match status" value="1"/>
</dbReference>
<dbReference type="Pfam" id="PF01152">
    <property type="entry name" value="Bac_globin"/>
    <property type="match status" value="1"/>
</dbReference>
<dbReference type="InterPro" id="IPR009050">
    <property type="entry name" value="Globin-like_sf"/>
</dbReference>
<dbReference type="GO" id="GO:0046872">
    <property type="term" value="F:metal ion binding"/>
    <property type="evidence" value="ECO:0007669"/>
    <property type="project" value="UniProtKB-KW"/>
</dbReference>
<sequence>MAEVEEAYIHCSKHIPLLKKTEKNIVWGTDDEALKRSDFFALHGIPLYQRLGGESAIQVIADSLVRKLLLDKTLSHLLEAINIQSLLNKQRQFLKSVFGSEASAKNFSSENLRQTYRKMINEHLNDLQLDKVVEHLKKTLLELDVPEHEVLSLMASLKRSA</sequence>
<reference evidence="5 6" key="1">
    <citation type="submission" date="2020-02" db="EMBL/GenBank/DDBJ databases">
        <authorList>
            <person name="Hogendoorn C."/>
        </authorList>
    </citation>
    <scope>NUCLEOTIDE SEQUENCE [LARGE SCALE GENOMIC DNA]</scope>
    <source>
        <strain evidence="5">METHB21</strain>
    </source>
</reference>
<keyword evidence="3" id="KW-0479">Metal-binding</keyword>
<gene>
    <name evidence="5" type="ORF">METHB2_530006</name>
</gene>
<dbReference type="SUPFAM" id="SSF46458">
    <property type="entry name" value="Globin-like"/>
    <property type="match status" value="1"/>
</dbReference>
<keyword evidence="6" id="KW-1185">Reference proteome</keyword>
<accession>A0A8S0WRA8</accession>
<evidence type="ECO:0000313" key="5">
    <source>
        <dbReference type="EMBL" id="CAA9891931.1"/>
    </source>
</evidence>
<dbReference type="RefSeq" id="WP_217426538.1">
    <property type="nucleotide sequence ID" value="NZ_CADCXN010000084.1"/>
</dbReference>
<proteinExistence type="predicted"/>
<dbReference type="InterPro" id="IPR001486">
    <property type="entry name" value="Hemoglobin_trunc"/>
</dbReference>
<keyword evidence="2" id="KW-0349">Heme</keyword>
<name>A0A8S0WRA8_9GAMM</name>
<dbReference type="InterPro" id="IPR012292">
    <property type="entry name" value="Globin/Proto"/>
</dbReference>
<evidence type="ECO:0000313" key="6">
    <source>
        <dbReference type="Proteomes" id="UP000494216"/>
    </source>
</evidence>
<dbReference type="AlphaFoldDB" id="A0A8S0WRA8"/>
<protein>
    <submittedName>
        <fullName evidence="5">Uncharacterized protein</fullName>
    </submittedName>
</protein>
<dbReference type="GO" id="GO:0020037">
    <property type="term" value="F:heme binding"/>
    <property type="evidence" value="ECO:0007669"/>
    <property type="project" value="InterPro"/>
</dbReference>
<dbReference type="CDD" id="cd00454">
    <property type="entry name" value="TrHb1_N"/>
    <property type="match status" value="1"/>
</dbReference>
<evidence type="ECO:0000256" key="4">
    <source>
        <dbReference type="ARBA" id="ARBA00023004"/>
    </source>
</evidence>
<keyword evidence="1" id="KW-0813">Transport</keyword>
<evidence type="ECO:0000256" key="1">
    <source>
        <dbReference type="ARBA" id="ARBA00022448"/>
    </source>
</evidence>
<organism evidence="5 6">
    <name type="scientific">Candidatus Methylobacter favarea</name>
    <dbReference type="NCBI Taxonomy" id="2707345"/>
    <lineage>
        <taxon>Bacteria</taxon>
        <taxon>Pseudomonadati</taxon>
        <taxon>Pseudomonadota</taxon>
        <taxon>Gammaproteobacteria</taxon>
        <taxon>Methylococcales</taxon>
        <taxon>Methylococcaceae</taxon>
        <taxon>Methylobacter</taxon>
    </lineage>
</organism>
<keyword evidence="4" id="KW-0408">Iron</keyword>
<evidence type="ECO:0000256" key="3">
    <source>
        <dbReference type="ARBA" id="ARBA00022723"/>
    </source>
</evidence>
<dbReference type="Proteomes" id="UP000494216">
    <property type="component" value="Unassembled WGS sequence"/>
</dbReference>
<evidence type="ECO:0000256" key="2">
    <source>
        <dbReference type="ARBA" id="ARBA00022617"/>
    </source>
</evidence>